<evidence type="ECO:0000313" key="4">
    <source>
        <dbReference type="EMBL" id="CAF0807247.1"/>
    </source>
</evidence>
<dbReference type="OrthoDB" id="10279127at2759"/>
<protein>
    <submittedName>
        <fullName evidence="4">Uncharacterized protein</fullName>
    </submittedName>
</protein>
<dbReference type="SMART" id="SM00174">
    <property type="entry name" value="RHO"/>
    <property type="match status" value="1"/>
</dbReference>
<evidence type="ECO:0000256" key="3">
    <source>
        <dbReference type="ARBA" id="ARBA00023134"/>
    </source>
</evidence>
<dbReference type="CDD" id="cd00157">
    <property type="entry name" value="Rho"/>
    <property type="match status" value="1"/>
</dbReference>
<dbReference type="GO" id="GO:0005525">
    <property type="term" value="F:GTP binding"/>
    <property type="evidence" value="ECO:0007669"/>
    <property type="project" value="UniProtKB-KW"/>
</dbReference>
<dbReference type="InterPro" id="IPR003578">
    <property type="entry name" value="Small_GTPase_Rho"/>
</dbReference>
<dbReference type="InterPro" id="IPR027417">
    <property type="entry name" value="P-loop_NTPase"/>
</dbReference>
<keyword evidence="3" id="KW-0342">GTP-binding</keyword>
<sequence length="201" mass="22551">MNKAKRSSSGSDNAIKCVVIGDGTVGKTCLLLTYSTNKFPTDYIPTVFDNYAVDLVIGDKNYTLALFDTAGQEGFDQLRPIAYPQTDIFLICFSVVLPSSLQNIQRQWIQEIRKYCPNTPFILVGTKIDLRNNKDEIEKLAKKKERPISYEEGVRNAKKLKADKYVECSALTQAGLKDVFDEAILTVLNKTKPKKKSCVIL</sequence>
<gene>
    <name evidence="4" type="ORF">OXX778_LOCUS6784</name>
</gene>
<keyword evidence="5" id="KW-1185">Reference proteome</keyword>
<dbReference type="PROSITE" id="PS51420">
    <property type="entry name" value="RHO"/>
    <property type="match status" value="1"/>
</dbReference>
<dbReference type="SUPFAM" id="SSF52540">
    <property type="entry name" value="P-loop containing nucleoside triphosphate hydrolases"/>
    <property type="match status" value="1"/>
</dbReference>
<dbReference type="PROSITE" id="PS51419">
    <property type="entry name" value="RAB"/>
    <property type="match status" value="1"/>
</dbReference>
<dbReference type="PANTHER" id="PTHR24072">
    <property type="entry name" value="RHO FAMILY GTPASE"/>
    <property type="match status" value="1"/>
</dbReference>
<dbReference type="Proteomes" id="UP000663879">
    <property type="component" value="Unassembled WGS sequence"/>
</dbReference>
<dbReference type="EMBL" id="CAJNOC010000824">
    <property type="protein sequence ID" value="CAF0807247.1"/>
    <property type="molecule type" value="Genomic_DNA"/>
</dbReference>
<comment type="similarity">
    <text evidence="1">Belongs to the small GTPase superfamily. Rho family.</text>
</comment>
<reference evidence="4" key="1">
    <citation type="submission" date="2021-02" db="EMBL/GenBank/DDBJ databases">
        <authorList>
            <person name="Nowell W R."/>
        </authorList>
    </citation>
    <scope>NUCLEOTIDE SEQUENCE</scope>
    <source>
        <strain evidence="4">Ploen Becks lab</strain>
    </source>
</reference>
<dbReference type="GO" id="GO:0007264">
    <property type="term" value="P:small GTPase-mediated signal transduction"/>
    <property type="evidence" value="ECO:0007669"/>
    <property type="project" value="InterPro"/>
</dbReference>
<evidence type="ECO:0000256" key="2">
    <source>
        <dbReference type="ARBA" id="ARBA00022741"/>
    </source>
</evidence>
<accession>A0A813TCT1</accession>
<dbReference type="PROSITE" id="PS51421">
    <property type="entry name" value="RAS"/>
    <property type="match status" value="1"/>
</dbReference>
<dbReference type="Gene3D" id="3.40.50.300">
    <property type="entry name" value="P-loop containing nucleotide triphosphate hydrolases"/>
    <property type="match status" value="1"/>
</dbReference>
<evidence type="ECO:0000256" key="1">
    <source>
        <dbReference type="ARBA" id="ARBA00010142"/>
    </source>
</evidence>
<organism evidence="4 5">
    <name type="scientific">Brachionus calyciflorus</name>
    <dbReference type="NCBI Taxonomy" id="104777"/>
    <lineage>
        <taxon>Eukaryota</taxon>
        <taxon>Metazoa</taxon>
        <taxon>Spiralia</taxon>
        <taxon>Gnathifera</taxon>
        <taxon>Rotifera</taxon>
        <taxon>Eurotatoria</taxon>
        <taxon>Monogononta</taxon>
        <taxon>Pseudotrocha</taxon>
        <taxon>Ploima</taxon>
        <taxon>Brachionidae</taxon>
        <taxon>Brachionus</taxon>
    </lineage>
</organism>
<dbReference type="SMART" id="SM00176">
    <property type="entry name" value="RAN"/>
    <property type="match status" value="1"/>
</dbReference>
<dbReference type="FunFam" id="3.40.50.300:FF:001179">
    <property type="entry name" value="Rho family GTPase"/>
    <property type="match status" value="1"/>
</dbReference>
<dbReference type="SMART" id="SM00173">
    <property type="entry name" value="RAS"/>
    <property type="match status" value="1"/>
</dbReference>
<dbReference type="InterPro" id="IPR005225">
    <property type="entry name" value="Small_GTP-bd"/>
</dbReference>
<dbReference type="SMART" id="SM00175">
    <property type="entry name" value="RAB"/>
    <property type="match status" value="1"/>
</dbReference>
<name>A0A813TCT1_9BILA</name>
<dbReference type="GO" id="GO:0003924">
    <property type="term" value="F:GTPase activity"/>
    <property type="evidence" value="ECO:0007669"/>
    <property type="project" value="InterPro"/>
</dbReference>
<dbReference type="Pfam" id="PF00071">
    <property type="entry name" value="Ras"/>
    <property type="match status" value="1"/>
</dbReference>
<dbReference type="PRINTS" id="PR00449">
    <property type="entry name" value="RASTRNSFRMNG"/>
</dbReference>
<dbReference type="NCBIfam" id="TIGR00231">
    <property type="entry name" value="small_GTP"/>
    <property type="match status" value="1"/>
</dbReference>
<evidence type="ECO:0000313" key="5">
    <source>
        <dbReference type="Proteomes" id="UP000663879"/>
    </source>
</evidence>
<keyword evidence="2" id="KW-0547">Nucleotide-binding</keyword>
<proteinExistence type="inferred from homology"/>
<dbReference type="AlphaFoldDB" id="A0A813TCT1"/>
<comment type="caution">
    <text evidence="4">The sequence shown here is derived from an EMBL/GenBank/DDBJ whole genome shotgun (WGS) entry which is preliminary data.</text>
</comment>
<dbReference type="InterPro" id="IPR001806">
    <property type="entry name" value="Small_GTPase"/>
</dbReference>